<dbReference type="InterPro" id="IPR000547">
    <property type="entry name" value="Clathrin_H-chain/VPS_repeat"/>
</dbReference>
<dbReference type="AlphaFoldDB" id="A0A0L0FWP2"/>
<dbReference type="STRING" id="667725.A0A0L0FWP2"/>
<dbReference type="GO" id="GO:0030897">
    <property type="term" value="C:HOPS complex"/>
    <property type="evidence" value="ECO:0007669"/>
    <property type="project" value="TreeGrafter"/>
</dbReference>
<gene>
    <name evidence="7" type="ORF">SARC_06412</name>
</gene>
<evidence type="ECO:0000256" key="2">
    <source>
        <dbReference type="ARBA" id="ARBA00022771"/>
    </source>
</evidence>
<dbReference type="InterPro" id="IPR055358">
    <property type="entry name" value="CHCR"/>
</dbReference>
<accession>A0A0L0FWP2</accession>
<keyword evidence="3" id="KW-0862">Zinc</keyword>
<reference evidence="7 8" key="1">
    <citation type="submission" date="2011-02" db="EMBL/GenBank/DDBJ databases">
        <title>The Genome Sequence of Sphaeroforma arctica JP610.</title>
        <authorList>
            <consortium name="The Broad Institute Genome Sequencing Platform"/>
            <person name="Russ C."/>
            <person name="Cuomo C."/>
            <person name="Young S.K."/>
            <person name="Zeng Q."/>
            <person name="Gargeya S."/>
            <person name="Alvarado L."/>
            <person name="Berlin A."/>
            <person name="Chapman S.B."/>
            <person name="Chen Z."/>
            <person name="Freedman E."/>
            <person name="Gellesch M."/>
            <person name="Goldberg J."/>
            <person name="Griggs A."/>
            <person name="Gujja S."/>
            <person name="Heilman E."/>
            <person name="Heiman D."/>
            <person name="Howarth C."/>
            <person name="Mehta T."/>
            <person name="Neiman D."/>
            <person name="Pearson M."/>
            <person name="Roberts A."/>
            <person name="Saif S."/>
            <person name="Shea T."/>
            <person name="Shenoy N."/>
            <person name="Sisk P."/>
            <person name="Stolte C."/>
            <person name="Sykes S."/>
            <person name="White J."/>
            <person name="Yandava C."/>
            <person name="Burger G."/>
            <person name="Gray M.W."/>
            <person name="Holland P.W.H."/>
            <person name="King N."/>
            <person name="Lang F.B.F."/>
            <person name="Roger A.J."/>
            <person name="Ruiz-Trillo I."/>
            <person name="Haas B."/>
            <person name="Nusbaum C."/>
            <person name="Birren B."/>
        </authorList>
    </citation>
    <scope>NUCLEOTIDE SEQUENCE [LARGE SCALE GENOMIC DNA]</scope>
    <source>
        <strain evidence="7 8">JP610</strain>
    </source>
</reference>
<keyword evidence="2" id="KW-0863">Zinc-finger</keyword>
<dbReference type="PANTHER" id="PTHR23323">
    <property type="entry name" value="VACUOLAR PROTEIN SORTING-ASSOCIATED PROTEIN"/>
    <property type="match status" value="1"/>
</dbReference>
<dbReference type="GO" id="GO:0030674">
    <property type="term" value="F:protein-macromolecule adaptor activity"/>
    <property type="evidence" value="ECO:0007669"/>
    <property type="project" value="TreeGrafter"/>
</dbReference>
<dbReference type="GO" id="GO:0005768">
    <property type="term" value="C:endosome"/>
    <property type="evidence" value="ECO:0007669"/>
    <property type="project" value="TreeGrafter"/>
</dbReference>
<evidence type="ECO:0000256" key="5">
    <source>
        <dbReference type="SAM" id="MobiDB-lite"/>
    </source>
</evidence>
<sequence length="897" mass="100832">MVVMNEVVIMALKNNHVIRIDLRNPNKIEDIELSIKSSDTVHRLFLDESGQHLLIALVSADTLYLHSSAHKTKPVTKLKGHLVEAVAFDKHYTDAQSSGSGNPSTKIHNGVQALIATSKGHVYESEIEAVEARFFQGNSVDKYMRLVHMVPNEECIKGLMLSAFADESQPALITPKSSSGSHSGAEDVKYLLVVTTANRMYEFIGYKRTDAPIWKRLFMEEDGGLLKGLGTSLAHGSRGTGSISRGPHTVEAKHLVKSLQTDQPTTVSSPKQTKDGVKSPTKTRMPPSLDRLIVESASASSLTEASGSSSPKRGSTSTTPSSSRQNANKYNVSSLLVHYKYSGVPTSLAWVSARSVYLANVVFGTHSMGESVCGSDAAVIALDHKREPAERRNTSASPRITRTIPSSFALTEFHVIRLDSDNRVTVYCVLDQEVVYTTTYAQSEYGRLTGLTRDVEKDTIWVFGPDGIHELLFNDETRSVWKIYLARNQFATALEYSRDKPEITDYIHSQQGNYYFDQCKYILAAQSYAKSSHVALEEIALKLMDIDQYEALQEYISRRLDNLKPDQKAQATMLTMWLIELYLSQLDRCVDRGDDDTQLQSQLRQFLTKPVVKQNLSANHTAVYNLICSHGRIEDGVFYANHMGDYERVVSHHIACHDYEAALEVLALQSNLSLYYNFSSQLLMNAPQLAVDSWLKQPKLDPRRLVPAVAIYTKKYPNISIQENQALRYLEKVITELGVQDPAIQNCLISVYVSYNADEKLIDFLQTSSGYDRQYVLRLCFESNKLHACVEIYKQMGLYEEAVTLALKVDVELAKDITELPDEDDESLRKRLWLKIAHHVIEEDHNIERAMKLLEEQSDLVKIEDILPFFPEFVKIDHFKVGLYLFCEHTGFGVGLA</sequence>
<dbReference type="GO" id="GO:0006886">
    <property type="term" value="P:intracellular protein transport"/>
    <property type="evidence" value="ECO:0007669"/>
    <property type="project" value="UniProtKB-UniRule"/>
</dbReference>
<keyword evidence="1" id="KW-0479">Metal-binding</keyword>
<dbReference type="PANTHER" id="PTHR23323:SF26">
    <property type="entry name" value="VACUOLAR PROTEIN SORTING-ASSOCIATED PROTEIN 18 HOMOLOG"/>
    <property type="match status" value="1"/>
</dbReference>
<dbReference type="Pfam" id="PF00637">
    <property type="entry name" value="Clathrin"/>
    <property type="match status" value="1"/>
</dbReference>
<dbReference type="PROSITE" id="PS50236">
    <property type="entry name" value="CHCR"/>
    <property type="match status" value="1"/>
</dbReference>
<protein>
    <recommendedName>
        <fullName evidence="6">Pep3/Vps18 beta-propeller domain-containing protein</fullName>
    </recommendedName>
</protein>
<name>A0A0L0FWP2_9EUKA</name>
<feature type="repeat" description="CHCR" evidence="4">
    <location>
        <begin position="697"/>
        <end position="849"/>
    </location>
</feature>
<dbReference type="GO" id="GO:0008270">
    <property type="term" value="F:zinc ion binding"/>
    <property type="evidence" value="ECO:0007669"/>
    <property type="project" value="UniProtKB-KW"/>
</dbReference>
<dbReference type="Proteomes" id="UP000054560">
    <property type="component" value="Unassembled WGS sequence"/>
</dbReference>
<organism evidence="7 8">
    <name type="scientific">Sphaeroforma arctica JP610</name>
    <dbReference type="NCBI Taxonomy" id="667725"/>
    <lineage>
        <taxon>Eukaryota</taxon>
        <taxon>Ichthyosporea</taxon>
        <taxon>Ichthyophonida</taxon>
        <taxon>Sphaeroforma</taxon>
    </lineage>
</organism>
<feature type="compositionally biased region" description="Low complexity" evidence="5">
    <location>
        <begin position="296"/>
        <end position="324"/>
    </location>
</feature>
<evidence type="ECO:0000256" key="4">
    <source>
        <dbReference type="PROSITE-ProRule" id="PRU01006"/>
    </source>
</evidence>
<dbReference type="RefSeq" id="XP_014155139.1">
    <property type="nucleotide sequence ID" value="XM_014299664.1"/>
</dbReference>
<dbReference type="Pfam" id="PF05131">
    <property type="entry name" value="Pep3_Vps18"/>
    <property type="match status" value="2"/>
</dbReference>
<feature type="domain" description="Pep3/Vps18 beta-propeller" evidence="6">
    <location>
        <begin position="327"/>
        <end position="471"/>
    </location>
</feature>
<dbReference type="OrthoDB" id="1845386at2759"/>
<feature type="region of interest" description="Disordered" evidence="5">
    <location>
        <begin position="257"/>
        <end position="326"/>
    </location>
</feature>
<dbReference type="GO" id="GO:0007032">
    <property type="term" value="P:endosome organization"/>
    <property type="evidence" value="ECO:0007669"/>
    <property type="project" value="TreeGrafter"/>
</dbReference>
<dbReference type="GO" id="GO:0007033">
    <property type="term" value="P:vacuole organization"/>
    <property type="evidence" value="ECO:0007669"/>
    <property type="project" value="TreeGrafter"/>
</dbReference>
<keyword evidence="8" id="KW-1185">Reference proteome</keyword>
<feature type="domain" description="Pep3/Vps18 beta-propeller" evidence="6">
    <location>
        <begin position="1"/>
        <end position="219"/>
    </location>
</feature>
<evidence type="ECO:0000256" key="1">
    <source>
        <dbReference type="ARBA" id="ARBA00022723"/>
    </source>
</evidence>
<evidence type="ECO:0000313" key="7">
    <source>
        <dbReference type="EMBL" id="KNC81237.1"/>
    </source>
</evidence>
<dbReference type="GO" id="GO:0048284">
    <property type="term" value="P:organelle fusion"/>
    <property type="evidence" value="ECO:0007669"/>
    <property type="project" value="TreeGrafter"/>
</dbReference>
<feature type="compositionally biased region" description="Polar residues" evidence="5">
    <location>
        <begin position="258"/>
        <end position="271"/>
    </location>
</feature>
<dbReference type="InterPro" id="IPR007810">
    <property type="entry name" value="Pep3/Vps18_beta-prop"/>
</dbReference>
<dbReference type="EMBL" id="KQ242053">
    <property type="protein sequence ID" value="KNC81237.1"/>
    <property type="molecule type" value="Genomic_DNA"/>
</dbReference>
<evidence type="ECO:0000313" key="8">
    <source>
        <dbReference type="Proteomes" id="UP000054560"/>
    </source>
</evidence>
<dbReference type="GO" id="GO:0006904">
    <property type="term" value="P:vesicle docking involved in exocytosis"/>
    <property type="evidence" value="ECO:0007669"/>
    <property type="project" value="TreeGrafter"/>
</dbReference>
<proteinExistence type="predicted"/>
<dbReference type="GeneID" id="25906916"/>
<dbReference type="eggNOG" id="KOG2034">
    <property type="taxonomic scope" value="Eukaryota"/>
</dbReference>
<evidence type="ECO:0000256" key="3">
    <source>
        <dbReference type="ARBA" id="ARBA00022833"/>
    </source>
</evidence>
<evidence type="ECO:0000259" key="6">
    <source>
        <dbReference type="Pfam" id="PF05131"/>
    </source>
</evidence>